<keyword evidence="4" id="KW-0812">Transmembrane</keyword>
<dbReference type="SUPFAM" id="SSF50156">
    <property type="entry name" value="PDZ domain-like"/>
    <property type="match status" value="1"/>
</dbReference>
<dbReference type="InterPro" id="IPR009003">
    <property type="entry name" value="Peptidase_S1_PA"/>
</dbReference>
<dbReference type="PANTHER" id="PTHR43343">
    <property type="entry name" value="PEPTIDASE S12"/>
    <property type="match status" value="1"/>
</dbReference>
<gene>
    <name evidence="6" type="ORF">Q6348_01160</name>
</gene>
<feature type="compositionally biased region" description="Low complexity" evidence="3">
    <location>
        <begin position="38"/>
        <end position="56"/>
    </location>
</feature>
<organism evidence="6 7">
    <name type="scientific">Actinotalea lenta</name>
    <dbReference type="NCBI Taxonomy" id="3064654"/>
    <lineage>
        <taxon>Bacteria</taxon>
        <taxon>Bacillati</taxon>
        <taxon>Actinomycetota</taxon>
        <taxon>Actinomycetes</taxon>
        <taxon>Micrococcales</taxon>
        <taxon>Cellulomonadaceae</taxon>
        <taxon>Actinotalea</taxon>
    </lineage>
</organism>
<feature type="region of interest" description="Disordered" evidence="3">
    <location>
        <begin position="499"/>
        <end position="522"/>
    </location>
</feature>
<keyword evidence="1" id="KW-0645">Protease</keyword>
<feature type="domain" description="PDZ" evidence="5">
    <location>
        <begin position="395"/>
        <end position="485"/>
    </location>
</feature>
<evidence type="ECO:0000256" key="2">
    <source>
        <dbReference type="ARBA" id="ARBA00022801"/>
    </source>
</evidence>
<keyword evidence="2" id="KW-0378">Hydrolase</keyword>
<name>A0ABT9D504_9CELL</name>
<sequence>MHPYENRPDPQAGHTPESQRDPRTAAPWVSPGHPQEPQPGQQAAPEQGQQAASQPAHQTPPAGYPQQGHPGPQANPGPHMPTGPQGQPGPQTNPGPQHPGFTHQPTPPYYQQPHGQGTPPPGWSIGSVATPERPKREHRWMPLVGTAAGAALIASVATAGLVIGFSHPAHTAVSIDSLGATSSEAVPVSGSTVSNPDWEAVANAVRPSVVAIKVQLNGGVAEGSGVVVDTKGHILTNNHVVAGATQGGITVTLSDGRVFPATVAGTDPTTDLAVVSLTNPPSDLKPATLGDSSKVVVGEPVMAVGNPLGLSSTATTGIVSALDRPVSTSEGGGQPVVTNAIQIDAAINPGNSGGPLFDAKGEVIGITSSIASLSQSSGSIGLGFAIPSNLADRIGAELLKDGTASHAFLGVELTDGQATADGVTRMGAKIHSVSPGTPAASADLRAGDVIVAIDNQPVSGAESLTGYVRALAAGQSATLTVVRDGKSFSVDVTFAAMSGSTTSGSQQGQSPSLPSLPWGQGG</sequence>
<dbReference type="SUPFAM" id="SSF50494">
    <property type="entry name" value="Trypsin-like serine proteases"/>
    <property type="match status" value="1"/>
</dbReference>
<dbReference type="InterPro" id="IPR036034">
    <property type="entry name" value="PDZ_sf"/>
</dbReference>
<dbReference type="EMBL" id="JAUQYP010000001">
    <property type="protein sequence ID" value="MDO8105802.1"/>
    <property type="molecule type" value="Genomic_DNA"/>
</dbReference>
<dbReference type="Pfam" id="PF13365">
    <property type="entry name" value="Trypsin_2"/>
    <property type="match status" value="1"/>
</dbReference>
<dbReference type="Gene3D" id="2.30.42.10">
    <property type="match status" value="1"/>
</dbReference>
<dbReference type="Pfam" id="PF13180">
    <property type="entry name" value="PDZ_2"/>
    <property type="match status" value="1"/>
</dbReference>
<protein>
    <submittedName>
        <fullName evidence="6">Trypsin-like peptidase domain-containing protein</fullName>
    </submittedName>
</protein>
<evidence type="ECO:0000313" key="7">
    <source>
        <dbReference type="Proteomes" id="UP001232536"/>
    </source>
</evidence>
<feature type="transmembrane region" description="Helical" evidence="4">
    <location>
        <begin position="143"/>
        <end position="165"/>
    </location>
</feature>
<dbReference type="Proteomes" id="UP001232536">
    <property type="component" value="Unassembled WGS sequence"/>
</dbReference>
<dbReference type="PRINTS" id="PR00834">
    <property type="entry name" value="PROTEASES2C"/>
</dbReference>
<feature type="region of interest" description="Disordered" evidence="3">
    <location>
        <begin position="1"/>
        <end position="135"/>
    </location>
</feature>
<keyword evidence="4" id="KW-0472">Membrane</keyword>
<evidence type="ECO:0000313" key="6">
    <source>
        <dbReference type="EMBL" id="MDO8105802.1"/>
    </source>
</evidence>
<reference evidence="6 7" key="1">
    <citation type="submission" date="2023-07" db="EMBL/GenBank/DDBJ databases">
        <title>Description of novel actinomycetes strains, isolated from tidal flat sediment.</title>
        <authorList>
            <person name="Lu C."/>
        </authorList>
    </citation>
    <scope>NUCLEOTIDE SEQUENCE [LARGE SCALE GENOMIC DNA]</scope>
    <source>
        <strain evidence="6 7">SYSU T00b441</strain>
    </source>
</reference>
<evidence type="ECO:0000256" key="3">
    <source>
        <dbReference type="SAM" id="MobiDB-lite"/>
    </source>
</evidence>
<dbReference type="Gene3D" id="2.40.10.120">
    <property type="match status" value="1"/>
</dbReference>
<accession>A0ABT9D504</accession>
<keyword evidence="4" id="KW-1133">Transmembrane helix</keyword>
<dbReference type="CDD" id="cd06779">
    <property type="entry name" value="cpPDZ_Deg_HtrA-like"/>
    <property type="match status" value="1"/>
</dbReference>
<dbReference type="InterPro" id="IPR001940">
    <property type="entry name" value="Peptidase_S1C"/>
</dbReference>
<dbReference type="RefSeq" id="WP_304599504.1">
    <property type="nucleotide sequence ID" value="NZ_JAUQYP010000001.1"/>
</dbReference>
<dbReference type="SMART" id="SM00228">
    <property type="entry name" value="PDZ"/>
    <property type="match status" value="1"/>
</dbReference>
<evidence type="ECO:0000256" key="1">
    <source>
        <dbReference type="ARBA" id="ARBA00022670"/>
    </source>
</evidence>
<keyword evidence="7" id="KW-1185">Reference proteome</keyword>
<dbReference type="InterPro" id="IPR051201">
    <property type="entry name" value="Chloro_Bact_Ser_Proteases"/>
</dbReference>
<dbReference type="PROSITE" id="PS50106">
    <property type="entry name" value="PDZ"/>
    <property type="match status" value="1"/>
</dbReference>
<proteinExistence type="predicted"/>
<dbReference type="InterPro" id="IPR001478">
    <property type="entry name" value="PDZ"/>
</dbReference>
<dbReference type="PANTHER" id="PTHR43343:SF3">
    <property type="entry name" value="PROTEASE DO-LIKE 8, CHLOROPLASTIC"/>
    <property type="match status" value="1"/>
</dbReference>
<comment type="caution">
    <text evidence="6">The sequence shown here is derived from an EMBL/GenBank/DDBJ whole genome shotgun (WGS) entry which is preliminary data.</text>
</comment>
<evidence type="ECO:0000256" key="4">
    <source>
        <dbReference type="SAM" id="Phobius"/>
    </source>
</evidence>
<evidence type="ECO:0000259" key="5">
    <source>
        <dbReference type="PROSITE" id="PS50106"/>
    </source>
</evidence>